<sequence>MVNYCCVYGCTRNNRTNNNLNFFSLPKERHRLKKWLEAIHREELMDLKKLNHRVCSRHFAPADIKNKHLCSDAIPTLYLPSNSGGNVDSRKDFPAHDHIICDSCHKPIFGFRYKCVTCEDYDLCAKCEMLEAHPQHFFLRVPKPSNFAKGDKIIKKLQNFFRKEREFDVSSDDDVPITKYARNQDTSLDIPDDVKQLIINEIERVINIKPTDKGKEESKRKAEVKKKAAIKKKKVEVPVVKTVVNTLDVMVPEVAFADVNDIKENQMLDIKDEIPNTLTPLQAVEPESSTSELHHIKLNDDLSEFLIGVKYP</sequence>
<dbReference type="InterPro" id="IPR043145">
    <property type="entry name" value="Znf_ZZ_sf"/>
</dbReference>
<keyword evidence="4 6" id="KW-0238">DNA-binding</keyword>
<reference evidence="9" key="1">
    <citation type="submission" date="2021-12" db="EMBL/GenBank/DDBJ databases">
        <authorList>
            <person name="King R."/>
        </authorList>
    </citation>
    <scope>NUCLEOTIDE SEQUENCE</scope>
</reference>
<evidence type="ECO:0000256" key="1">
    <source>
        <dbReference type="ARBA" id="ARBA00022723"/>
    </source>
</evidence>
<accession>A0A9P0BWT6</accession>
<dbReference type="CDD" id="cd02340">
    <property type="entry name" value="ZZ_NBR1_like"/>
    <property type="match status" value="1"/>
</dbReference>
<dbReference type="PANTHER" id="PTHR15090">
    <property type="entry name" value="SEQUESTOSOME 1-RELATED"/>
    <property type="match status" value="1"/>
</dbReference>
<keyword evidence="3" id="KW-0862">Zinc</keyword>
<dbReference type="SMART" id="SM00291">
    <property type="entry name" value="ZnF_ZZ"/>
    <property type="match status" value="1"/>
</dbReference>
<evidence type="ECO:0000256" key="6">
    <source>
        <dbReference type="PROSITE-ProRule" id="PRU00309"/>
    </source>
</evidence>
<dbReference type="SMART" id="SM00692">
    <property type="entry name" value="DM3"/>
    <property type="match status" value="1"/>
</dbReference>
<dbReference type="InterPro" id="IPR000433">
    <property type="entry name" value="Znf_ZZ"/>
</dbReference>
<evidence type="ECO:0000256" key="5">
    <source>
        <dbReference type="PROSITE-ProRule" id="PRU00228"/>
    </source>
</evidence>
<dbReference type="SUPFAM" id="SSF57716">
    <property type="entry name" value="Glucocorticoid receptor-like (DNA-binding domain)"/>
    <property type="match status" value="1"/>
</dbReference>
<evidence type="ECO:0000256" key="3">
    <source>
        <dbReference type="ARBA" id="ARBA00022833"/>
    </source>
</evidence>
<dbReference type="SMART" id="SM00980">
    <property type="entry name" value="THAP"/>
    <property type="match status" value="1"/>
</dbReference>
<proteinExistence type="predicted"/>
<evidence type="ECO:0000313" key="9">
    <source>
        <dbReference type="EMBL" id="CAH0599145.1"/>
    </source>
</evidence>
<feature type="domain" description="THAP-type" evidence="8">
    <location>
        <begin position="1"/>
        <end position="78"/>
    </location>
</feature>
<dbReference type="EMBL" id="LR824030">
    <property type="protein sequence ID" value="CAH0599145.1"/>
    <property type="molecule type" value="Genomic_DNA"/>
</dbReference>
<dbReference type="InterPro" id="IPR038441">
    <property type="entry name" value="THAP_Znf_sf"/>
</dbReference>
<dbReference type="InterPro" id="IPR006612">
    <property type="entry name" value="THAP_Znf"/>
</dbReference>
<organism evidence="9 10">
    <name type="scientific">Chrysodeixis includens</name>
    <name type="common">Soybean looper</name>
    <name type="synonym">Pseudoplusia includens</name>
    <dbReference type="NCBI Taxonomy" id="689277"/>
    <lineage>
        <taxon>Eukaryota</taxon>
        <taxon>Metazoa</taxon>
        <taxon>Ecdysozoa</taxon>
        <taxon>Arthropoda</taxon>
        <taxon>Hexapoda</taxon>
        <taxon>Insecta</taxon>
        <taxon>Pterygota</taxon>
        <taxon>Neoptera</taxon>
        <taxon>Endopterygota</taxon>
        <taxon>Lepidoptera</taxon>
        <taxon>Glossata</taxon>
        <taxon>Ditrysia</taxon>
        <taxon>Noctuoidea</taxon>
        <taxon>Noctuidae</taxon>
        <taxon>Plusiinae</taxon>
        <taxon>Chrysodeixis</taxon>
    </lineage>
</organism>
<name>A0A9P0BWT6_CHRIL</name>
<dbReference type="Gene3D" id="6.20.210.20">
    <property type="entry name" value="THAP domain"/>
    <property type="match status" value="1"/>
</dbReference>
<dbReference type="PROSITE" id="PS01357">
    <property type="entry name" value="ZF_ZZ_1"/>
    <property type="match status" value="1"/>
</dbReference>
<dbReference type="FunFam" id="3.30.60.90:FF:000016">
    <property type="entry name" value="Refractory to sigma P"/>
    <property type="match status" value="1"/>
</dbReference>
<gene>
    <name evidence="9" type="ORF">CINC_LOCUS8558</name>
</gene>
<dbReference type="SUPFAM" id="SSF57850">
    <property type="entry name" value="RING/U-box"/>
    <property type="match status" value="1"/>
</dbReference>
<dbReference type="PANTHER" id="PTHR15090:SF8">
    <property type="entry name" value="ZZ-TYPE ZINC FINGER-CONTAINING PROTEIN"/>
    <property type="match status" value="1"/>
</dbReference>
<dbReference type="Pfam" id="PF00569">
    <property type="entry name" value="ZZ"/>
    <property type="match status" value="1"/>
</dbReference>
<evidence type="ECO:0000259" key="7">
    <source>
        <dbReference type="PROSITE" id="PS50135"/>
    </source>
</evidence>
<evidence type="ECO:0000259" key="8">
    <source>
        <dbReference type="PROSITE" id="PS50950"/>
    </source>
</evidence>
<keyword evidence="10" id="KW-1185">Reference proteome</keyword>
<protein>
    <recommendedName>
        <fullName evidence="11">ZZ-type domain-containing protein</fullName>
    </recommendedName>
</protein>
<dbReference type="PROSITE" id="PS50950">
    <property type="entry name" value="ZF_THAP"/>
    <property type="match status" value="1"/>
</dbReference>
<dbReference type="OrthoDB" id="2122982at2759"/>
<evidence type="ECO:0000256" key="4">
    <source>
        <dbReference type="ARBA" id="ARBA00023125"/>
    </source>
</evidence>
<evidence type="ECO:0008006" key="11">
    <source>
        <dbReference type="Google" id="ProtNLM"/>
    </source>
</evidence>
<keyword evidence="1" id="KW-0479">Metal-binding</keyword>
<evidence type="ECO:0000313" key="10">
    <source>
        <dbReference type="Proteomes" id="UP001154114"/>
    </source>
</evidence>
<dbReference type="Gene3D" id="3.30.60.90">
    <property type="match status" value="1"/>
</dbReference>
<dbReference type="Proteomes" id="UP001154114">
    <property type="component" value="Chromosome 27"/>
</dbReference>
<dbReference type="AlphaFoldDB" id="A0A9P0BWT6"/>
<evidence type="ECO:0000256" key="2">
    <source>
        <dbReference type="ARBA" id="ARBA00022771"/>
    </source>
</evidence>
<dbReference type="Pfam" id="PF05485">
    <property type="entry name" value="THAP"/>
    <property type="match status" value="1"/>
</dbReference>
<dbReference type="GO" id="GO:0008270">
    <property type="term" value="F:zinc ion binding"/>
    <property type="evidence" value="ECO:0007669"/>
    <property type="project" value="UniProtKB-KW"/>
</dbReference>
<dbReference type="GO" id="GO:0003677">
    <property type="term" value="F:DNA binding"/>
    <property type="evidence" value="ECO:0007669"/>
    <property type="project" value="UniProtKB-UniRule"/>
</dbReference>
<feature type="domain" description="ZZ-type" evidence="7">
    <location>
        <begin position="96"/>
        <end position="146"/>
    </location>
</feature>
<dbReference type="InterPro" id="IPR052260">
    <property type="entry name" value="Autophagy_Rcpt_SigReg"/>
</dbReference>
<dbReference type="PROSITE" id="PS50135">
    <property type="entry name" value="ZF_ZZ_2"/>
    <property type="match status" value="1"/>
</dbReference>
<keyword evidence="2 5" id="KW-0863">Zinc-finger</keyword>